<reference evidence="2" key="1">
    <citation type="journal article" date="2019" name="Int. J. Syst. Evol. Microbiol.">
        <title>The Global Catalogue of Microorganisms (GCM) 10K type strain sequencing project: providing services to taxonomists for standard genome sequencing and annotation.</title>
        <authorList>
            <consortium name="The Broad Institute Genomics Platform"/>
            <consortium name="The Broad Institute Genome Sequencing Center for Infectious Disease"/>
            <person name="Wu L."/>
            <person name="Ma J."/>
        </authorList>
    </citation>
    <scope>NUCLEOTIDE SEQUENCE [LARGE SCALE GENOMIC DNA]</scope>
    <source>
        <strain evidence="2">JCM 17441</strain>
    </source>
</reference>
<accession>A0ABP8DKC6</accession>
<name>A0ABP8DKC6_9ACTN</name>
<evidence type="ECO:0000313" key="1">
    <source>
        <dbReference type="EMBL" id="GAA4258057.1"/>
    </source>
</evidence>
<keyword evidence="2" id="KW-1185">Reference proteome</keyword>
<evidence type="ECO:0000313" key="2">
    <source>
        <dbReference type="Proteomes" id="UP001500620"/>
    </source>
</evidence>
<organism evidence="1 2">
    <name type="scientific">Dactylosporangium darangshiense</name>
    <dbReference type="NCBI Taxonomy" id="579108"/>
    <lineage>
        <taxon>Bacteria</taxon>
        <taxon>Bacillati</taxon>
        <taxon>Actinomycetota</taxon>
        <taxon>Actinomycetes</taxon>
        <taxon>Micromonosporales</taxon>
        <taxon>Micromonosporaceae</taxon>
        <taxon>Dactylosporangium</taxon>
    </lineage>
</organism>
<sequence>MDARRKVTAAGVAIVLGGAGLMAAHDLGQEAGLHFTDLAGRADVRVHGDFDAATVSTVTALPQVADVDCDDTLYGVTVTVHHEPRGEATVVTAAEHEQLRSFELRGGRMPAGAEEVLLDEATAAASGAQLGDRVVLTRQGQVVDGTLVGIAGRPGIRAVGNREPVAMLGTDGIALLQGAPACGLLLVRLHDDRDALDFADALRGALPGEFGVAFDNGVRHAI</sequence>
<proteinExistence type="predicted"/>
<evidence type="ECO:0008006" key="3">
    <source>
        <dbReference type="Google" id="ProtNLM"/>
    </source>
</evidence>
<protein>
    <recommendedName>
        <fullName evidence="3">DUF2993 domain-containing protein</fullName>
    </recommendedName>
</protein>
<comment type="caution">
    <text evidence="1">The sequence shown here is derived from an EMBL/GenBank/DDBJ whole genome shotgun (WGS) entry which is preliminary data.</text>
</comment>
<dbReference type="RefSeq" id="WP_345134998.1">
    <property type="nucleotide sequence ID" value="NZ_BAABAT010000029.1"/>
</dbReference>
<dbReference type="Proteomes" id="UP001500620">
    <property type="component" value="Unassembled WGS sequence"/>
</dbReference>
<gene>
    <name evidence="1" type="ORF">GCM10022255_077320</name>
</gene>
<dbReference type="EMBL" id="BAABAT010000029">
    <property type="protein sequence ID" value="GAA4258057.1"/>
    <property type="molecule type" value="Genomic_DNA"/>
</dbReference>